<accession>A0ACB9NUT4</accession>
<dbReference type="Proteomes" id="UP001057402">
    <property type="component" value="Chromosome 7"/>
</dbReference>
<comment type="caution">
    <text evidence="1">The sequence shown here is derived from an EMBL/GenBank/DDBJ whole genome shotgun (WGS) entry which is preliminary data.</text>
</comment>
<proteinExistence type="predicted"/>
<keyword evidence="2" id="KW-1185">Reference proteome</keyword>
<reference evidence="2" key="1">
    <citation type="journal article" date="2023" name="Front. Plant Sci.">
        <title>Chromosomal-level genome assembly of Melastoma candidum provides insights into trichome evolution.</title>
        <authorList>
            <person name="Zhong Y."/>
            <person name="Wu W."/>
            <person name="Sun C."/>
            <person name="Zou P."/>
            <person name="Liu Y."/>
            <person name="Dai S."/>
            <person name="Zhou R."/>
        </authorList>
    </citation>
    <scope>NUCLEOTIDE SEQUENCE [LARGE SCALE GENOMIC DNA]</scope>
</reference>
<dbReference type="EMBL" id="CM042886">
    <property type="protein sequence ID" value="KAI4340072.1"/>
    <property type="molecule type" value="Genomic_DNA"/>
</dbReference>
<protein>
    <submittedName>
        <fullName evidence="1">Uncharacterized protein</fullName>
    </submittedName>
</protein>
<evidence type="ECO:0000313" key="2">
    <source>
        <dbReference type="Proteomes" id="UP001057402"/>
    </source>
</evidence>
<organism evidence="1 2">
    <name type="scientific">Melastoma candidum</name>
    <dbReference type="NCBI Taxonomy" id="119954"/>
    <lineage>
        <taxon>Eukaryota</taxon>
        <taxon>Viridiplantae</taxon>
        <taxon>Streptophyta</taxon>
        <taxon>Embryophyta</taxon>
        <taxon>Tracheophyta</taxon>
        <taxon>Spermatophyta</taxon>
        <taxon>Magnoliopsida</taxon>
        <taxon>eudicotyledons</taxon>
        <taxon>Gunneridae</taxon>
        <taxon>Pentapetalae</taxon>
        <taxon>rosids</taxon>
        <taxon>malvids</taxon>
        <taxon>Myrtales</taxon>
        <taxon>Melastomataceae</taxon>
        <taxon>Melastomatoideae</taxon>
        <taxon>Melastomateae</taxon>
        <taxon>Melastoma</taxon>
    </lineage>
</organism>
<sequence length="158" mass="17734">MACSCGGGRCSMIRRAMPPTPPCGCRPPIHSLVDTVIQELRNSRSRSRKVVRSASASKLALTSSGELLEDKLVNRALEKGLLLEFKKDSEKVFLAVAQRPDGKKNWMVLDQNGFTSSIKLNAEVNLVSLKKMILPCWSLRGQNFLNRRSPLCHRNWQR</sequence>
<evidence type="ECO:0000313" key="1">
    <source>
        <dbReference type="EMBL" id="KAI4340072.1"/>
    </source>
</evidence>
<gene>
    <name evidence="1" type="ORF">MLD38_024944</name>
</gene>
<name>A0ACB9NUT4_9MYRT</name>